<organism evidence="1 2">
    <name type="scientific">Sphingobacterium kyonggiense</name>
    <dbReference type="NCBI Taxonomy" id="714075"/>
    <lineage>
        <taxon>Bacteria</taxon>
        <taxon>Pseudomonadati</taxon>
        <taxon>Bacteroidota</taxon>
        <taxon>Sphingobacteriia</taxon>
        <taxon>Sphingobacteriales</taxon>
        <taxon>Sphingobacteriaceae</taxon>
        <taxon>Sphingobacterium</taxon>
    </lineage>
</organism>
<evidence type="ECO:0008006" key="3">
    <source>
        <dbReference type="Google" id="ProtNLM"/>
    </source>
</evidence>
<name>A0ABP7Y4Z0_9SPHI</name>
<protein>
    <recommendedName>
        <fullName evidence="3">WD40 repeat protein</fullName>
    </recommendedName>
</protein>
<comment type="caution">
    <text evidence="1">The sequence shown here is derived from an EMBL/GenBank/DDBJ whole genome shotgun (WGS) entry which is preliminary data.</text>
</comment>
<gene>
    <name evidence="1" type="ORF">GCM10022216_00310</name>
</gene>
<proteinExistence type="predicted"/>
<reference evidence="2" key="1">
    <citation type="journal article" date="2019" name="Int. J. Syst. Evol. Microbiol.">
        <title>The Global Catalogue of Microorganisms (GCM) 10K type strain sequencing project: providing services to taxonomists for standard genome sequencing and annotation.</title>
        <authorList>
            <consortium name="The Broad Institute Genomics Platform"/>
            <consortium name="The Broad Institute Genome Sequencing Center for Infectious Disease"/>
            <person name="Wu L."/>
            <person name="Ma J."/>
        </authorList>
    </citation>
    <scope>NUCLEOTIDE SEQUENCE [LARGE SCALE GENOMIC DNA]</scope>
    <source>
        <strain evidence="2">JCM 16704</strain>
    </source>
</reference>
<evidence type="ECO:0000313" key="1">
    <source>
        <dbReference type="EMBL" id="GAA4130838.1"/>
    </source>
</evidence>
<dbReference type="Proteomes" id="UP001500101">
    <property type="component" value="Unassembled WGS sequence"/>
</dbReference>
<evidence type="ECO:0000313" key="2">
    <source>
        <dbReference type="Proteomes" id="UP001500101"/>
    </source>
</evidence>
<sequence length="70" mass="8286">MTQVYFYTRDPKEKVEQSLSKPFRNMQYEPEPQGEAISFSKDGKSFFTVSERPFGLDSYLYQYKTSKLNP</sequence>
<keyword evidence="2" id="KW-1185">Reference proteome</keyword>
<accession>A0ABP7Y4Z0</accession>
<dbReference type="EMBL" id="BAAAZI010000001">
    <property type="protein sequence ID" value="GAA4130838.1"/>
    <property type="molecule type" value="Genomic_DNA"/>
</dbReference>